<dbReference type="GO" id="GO:0008379">
    <property type="term" value="F:thioredoxin peroxidase activity"/>
    <property type="evidence" value="ECO:0007669"/>
    <property type="project" value="TreeGrafter"/>
</dbReference>
<accession>A0A1F7YNW2</accession>
<evidence type="ECO:0000256" key="3">
    <source>
        <dbReference type="ARBA" id="ARBA00013017"/>
    </source>
</evidence>
<reference evidence="14 15" key="1">
    <citation type="journal article" date="2016" name="Nat. Commun.">
        <title>Thousands of microbial genomes shed light on interconnected biogeochemical processes in an aquifer system.</title>
        <authorList>
            <person name="Anantharaman K."/>
            <person name="Brown C.T."/>
            <person name="Hug L.A."/>
            <person name="Sharon I."/>
            <person name="Castelle C.J."/>
            <person name="Probst A.J."/>
            <person name="Thomas B.C."/>
            <person name="Singh A."/>
            <person name="Wilkins M.J."/>
            <person name="Karaoz U."/>
            <person name="Brodie E.L."/>
            <person name="Williams K.H."/>
            <person name="Hubbard S.S."/>
            <person name="Banfield J.F."/>
        </authorList>
    </citation>
    <scope>NUCLEOTIDE SEQUENCE [LARGE SCALE GENOMIC DNA]</scope>
</reference>
<evidence type="ECO:0000256" key="10">
    <source>
        <dbReference type="ARBA" id="ARBA00038489"/>
    </source>
</evidence>
<feature type="active site" description="Cysteine sulfenic acid (-SOH) intermediate; for peroxidase activity" evidence="12">
    <location>
        <position position="44"/>
    </location>
</feature>
<dbReference type="Gene3D" id="3.40.30.10">
    <property type="entry name" value="Glutaredoxin"/>
    <property type="match status" value="1"/>
</dbReference>
<dbReference type="STRING" id="1802500.A2801_04030"/>
<evidence type="ECO:0000256" key="12">
    <source>
        <dbReference type="PIRSR" id="PIRSR000239-1"/>
    </source>
</evidence>
<dbReference type="CDD" id="cd03017">
    <property type="entry name" value="PRX_BCP"/>
    <property type="match status" value="1"/>
</dbReference>
<dbReference type="PIRSF" id="PIRSF000239">
    <property type="entry name" value="AHPC"/>
    <property type="match status" value="1"/>
</dbReference>
<evidence type="ECO:0000256" key="2">
    <source>
        <dbReference type="ARBA" id="ARBA00011245"/>
    </source>
</evidence>
<dbReference type="GO" id="GO:0005737">
    <property type="term" value="C:cytoplasm"/>
    <property type="evidence" value="ECO:0007669"/>
    <property type="project" value="TreeGrafter"/>
</dbReference>
<comment type="subunit">
    <text evidence="2">Monomer.</text>
</comment>
<evidence type="ECO:0000256" key="4">
    <source>
        <dbReference type="ARBA" id="ARBA00022559"/>
    </source>
</evidence>
<protein>
    <recommendedName>
        <fullName evidence="3">thioredoxin-dependent peroxiredoxin</fullName>
        <ecNumber evidence="3">1.11.1.24</ecNumber>
    </recommendedName>
    <alternativeName>
        <fullName evidence="9">Thioredoxin peroxidase</fullName>
    </alternativeName>
</protein>
<keyword evidence="4" id="KW-0575">Peroxidase</keyword>
<evidence type="ECO:0000259" key="13">
    <source>
        <dbReference type="PROSITE" id="PS51352"/>
    </source>
</evidence>
<dbReference type="InterPro" id="IPR024706">
    <property type="entry name" value="Peroxiredoxin_AhpC-typ"/>
</dbReference>
<evidence type="ECO:0000256" key="7">
    <source>
        <dbReference type="ARBA" id="ARBA00023157"/>
    </source>
</evidence>
<dbReference type="SUPFAM" id="SSF52833">
    <property type="entry name" value="Thioredoxin-like"/>
    <property type="match status" value="1"/>
</dbReference>
<dbReference type="FunFam" id="3.40.30.10:FF:000007">
    <property type="entry name" value="Thioredoxin-dependent thiol peroxidase"/>
    <property type="match status" value="1"/>
</dbReference>
<evidence type="ECO:0000313" key="15">
    <source>
        <dbReference type="Proteomes" id="UP000177263"/>
    </source>
</evidence>
<dbReference type="PANTHER" id="PTHR42801:SF4">
    <property type="entry name" value="AHPC_TSA FAMILY PROTEIN"/>
    <property type="match status" value="1"/>
</dbReference>
<comment type="similarity">
    <text evidence="10">Belongs to the peroxiredoxin family. BCP/PrxQ subfamily.</text>
</comment>
<organism evidence="14 15">
    <name type="scientific">Candidatus Woesebacteria bacterium RIFCSPHIGHO2_01_FULL_41_10</name>
    <dbReference type="NCBI Taxonomy" id="1802500"/>
    <lineage>
        <taxon>Bacteria</taxon>
        <taxon>Candidatus Woeseibacteriota</taxon>
    </lineage>
</organism>
<evidence type="ECO:0000256" key="11">
    <source>
        <dbReference type="ARBA" id="ARBA00049091"/>
    </source>
</evidence>
<keyword evidence="7" id="KW-1015">Disulfide bond</keyword>
<evidence type="ECO:0000256" key="9">
    <source>
        <dbReference type="ARBA" id="ARBA00032824"/>
    </source>
</evidence>
<sequence>MLSIGDKAPDFHAQDQDGRQRQLHDFQGKWLLLYIYPKDFTPGCTSEACDLRDNFNELRKYVQIIGISPDTVDSHHNFSRKYKLPFSLVADPDRIIIKAYGAAQSIITKRISFLVNPYGDIAKIYHTVNPEKHAEEVLSDLINLQNLESEAVR</sequence>
<dbReference type="Pfam" id="PF00578">
    <property type="entry name" value="AhpC-TSA"/>
    <property type="match status" value="1"/>
</dbReference>
<keyword evidence="8" id="KW-0676">Redox-active center</keyword>
<dbReference type="EMBL" id="MGGM01000021">
    <property type="protein sequence ID" value="OGM29014.1"/>
    <property type="molecule type" value="Genomic_DNA"/>
</dbReference>
<evidence type="ECO:0000256" key="1">
    <source>
        <dbReference type="ARBA" id="ARBA00003330"/>
    </source>
</evidence>
<evidence type="ECO:0000256" key="8">
    <source>
        <dbReference type="ARBA" id="ARBA00023284"/>
    </source>
</evidence>
<evidence type="ECO:0000313" key="14">
    <source>
        <dbReference type="EMBL" id="OGM29014.1"/>
    </source>
</evidence>
<dbReference type="PROSITE" id="PS51352">
    <property type="entry name" value="THIOREDOXIN_2"/>
    <property type="match status" value="1"/>
</dbReference>
<dbReference type="GO" id="GO:0045454">
    <property type="term" value="P:cell redox homeostasis"/>
    <property type="evidence" value="ECO:0007669"/>
    <property type="project" value="TreeGrafter"/>
</dbReference>
<feature type="domain" description="Thioredoxin" evidence="13">
    <location>
        <begin position="2"/>
        <end position="146"/>
    </location>
</feature>
<dbReference type="InterPro" id="IPR050924">
    <property type="entry name" value="Peroxiredoxin_BCP/PrxQ"/>
</dbReference>
<gene>
    <name evidence="14" type="ORF">A2801_04030</name>
</gene>
<evidence type="ECO:0000256" key="6">
    <source>
        <dbReference type="ARBA" id="ARBA00023002"/>
    </source>
</evidence>
<dbReference type="InterPro" id="IPR013766">
    <property type="entry name" value="Thioredoxin_domain"/>
</dbReference>
<keyword evidence="6" id="KW-0560">Oxidoreductase</keyword>
<comment type="caution">
    <text evidence="14">The sequence shown here is derived from an EMBL/GenBank/DDBJ whole genome shotgun (WGS) entry which is preliminary data.</text>
</comment>
<dbReference type="InterPro" id="IPR000866">
    <property type="entry name" value="AhpC/TSA"/>
</dbReference>
<proteinExistence type="inferred from homology"/>
<dbReference type="PANTHER" id="PTHR42801">
    <property type="entry name" value="THIOREDOXIN-DEPENDENT PEROXIDE REDUCTASE"/>
    <property type="match status" value="1"/>
</dbReference>
<name>A0A1F7YNW2_9BACT</name>
<dbReference type="AlphaFoldDB" id="A0A1F7YNW2"/>
<dbReference type="Proteomes" id="UP000177263">
    <property type="component" value="Unassembled WGS sequence"/>
</dbReference>
<dbReference type="GO" id="GO:0034599">
    <property type="term" value="P:cellular response to oxidative stress"/>
    <property type="evidence" value="ECO:0007669"/>
    <property type="project" value="TreeGrafter"/>
</dbReference>
<comment type="function">
    <text evidence="1">Thiol-specific peroxidase that catalyzes the reduction of hydrogen peroxide and organic hydroperoxides to water and alcohols, respectively. Plays a role in cell protection against oxidative stress by detoxifying peroxides and as sensor of hydrogen peroxide-mediated signaling events.</text>
</comment>
<comment type="catalytic activity">
    <reaction evidence="11">
        <text>a hydroperoxide + [thioredoxin]-dithiol = an alcohol + [thioredoxin]-disulfide + H2O</text>
        <dbReference type="Rhea" id="RHEA:62620"/>
        <dbReference type="Rhea" id="RHEA-COMP:10698"/>
        <dbReference type="Rhea" id="RHEA-COMP:10700"/>
        <dbReference type="ChEBI" id="CHEBI:15377"/>
        <dbReference type="ChEBI" id="CHEBI:29950"/>
        <dbReference type="ChEBI" id="CHEBI:30879"/>
        <dbReference type="ChEBI" id="CHEBI:35924"/>
        <dbReference type="ChEBI" id="CHEBI:50058"/>
        <dbReference type="EC" id="1.11.1.24"/>
    </reaction>
</comment>
<evidence type="ECO:0000256" key="5">
    <source>
        <dbReference type="ARBA" id="ARBA00022862"/>
    </source>
</evidence>
<keyword evidence="5" id="KW-0049">Antioxidant</keyword>
<dbReference type="InterPro" id="IPR036249">
    <property type="entry name" value="Thioredoxin-like_sf"/>
</dbReference>
<dbReference type="EC" id="1.11.1.24" evidence="3"/>